<dbReference type="Gene3D" id="3.40.50.2000">
    <property type="entry name" value="Glycogen Phosphorylase B"/>
    <property type="match status" value="2"/>
</dbReference>
<evidence type="ECO:0000259" key="1">
    <source>
        <dbReference type="Pfam" id="PF00534"/>
    </source>
</evidence>
<dbReference type="InterPro" id="IPR001296">
    <property type="entry name" value="Glyco_trans_1"/>
</dbReference>
<sequence length="375" mass="42618">MRLAFVLYKYFPFGGLQRDFMRIALECQQRGHSIRVYTPIWEGEIPEGFEVVVVPVKALFNHWRNKKLTAWIKADLERRPVDRVVGFNKMPGLDVYYAADGCFEDKAQNLRNSIYRKWGRYKHFADYERAVFAPESKTEVLMISEVQQPLFIKHYQTPLERFHLLPPGIAQDRRAPANAAEIRAGFRREFKLADDDLLLVQIGSGFKTKGLDRSLKALAALPRELKKRTRLIAIGQDDPTPFLLQVKALGLSDQVQILKGRSDIPRFLLGADLLIHPAYNENTGTVLLEALVAGLPVLVTDVCGYAHYISDADAGRVLPSPFEQQRLNTMLAEMLADDQQRASWQRNGLAYADHADLYSMPQHAADVILAERPCK</sequence>
<dbReference type="GO" id="GO:1901135">
    <property type="term" value="P:carbohydrate derivative metabolic process"/>
    <property type="evidence" value="ECO:0007669"/>
    <property type="project" value="UniProtKB-ARBA"/>
</dbReference>
<name>A0A239DNQ6_9PSED</name>
<dbReference type="CDD" id="cd03801">
    <property type="entry name" value="GT4_PimA-like"/>
    <property type="match status" value="1"/>
</dbReference>
<dbReference type="PANTHER" id="PTHR12526">
    <property type="entry name" value="GLYCOSYLTRANSFERASE"/>
    <property type="match status" value="1"/>
</dbReference>
<reference evidence="3" key="1">
    <citation type="submission" date="2017-06" db="EMBL/GenBank/DDBJ databases">
        <authorList>
            <person name="Varghese N."/>
            <person name="Submissions S."/>
        </authorList>
    </citation>
    <scope>NUCLEOTIDE SEQUENCE [LARGE SCALE GENOMIC DNA]</scope>
    <source>
        <strain evidence="3">CIP 108523</strain>
    </source>
</reference>
<keyword evidence="2" id="KW-0808">Transferase</keyword>
<dbReference type="Pfam" id="PF00534">
    <property type="entry name" value="Glycos_transf_1"/>
    <property type="match status" value="1"/>
</dbReference>
<dbReference type="EMBL" id="FZOG01000002">
    <property type="protein sequence ID" value="SNS33373.1"/>
    <property type="molecule type" value="Genomic_DNA"/>
</dbReference>
<accession>A0A239DNQ6</accession>
<evidence type="ECO:0000313" key="2">
    <source>
        <dbReference type="EMBL" id="SNS33373.1"/>
    </source>
</evidence>
<dbReference type="SUPFAM" id="SSF53756">
    <property type="entry name" value="UDP-Glycosyltransferase/glycogen phosphorylase"/>
    <property type="match status" value="1"/>
</dbReference>
<keyword evidence="3" id="KW-1185">Reference proteome</keyword>
<dbReference type="PANTHER" id="PTHR12526:SF641">
    <property type="entry name" value="LIPOPOLYSACCHARIDE CORE BIOSYNTHESIS PROTEIN RFAG"/>
    <property type="match status" value="1"/>
</dbReference>
<evidence type="ECO:0000313" key="3">
    <source>
        <dbReference type="Proteomes" id="UP000242915"/>
    </source>
</evidence>
<protein>
    <submittedName>
        <fullName evidence="2">UDP-glucose:(Heptosyl)LPS alpha-1,3-glucosyltransferase</fullName>
    </submittedName>
</protein>
<proteinExistence type="predicted"/>
<dbReference type="AlphaFoldDB" id="A0A239DNQ6"/>
<dbReference type="Proteomes" id="UP000242915">
    <property type="component" value="Unassembled WGS sequence"/>
</dbReference>
<feature type="domain" description="Glycosyl transferase family 1" evidence="1">
    <location>
        <begin position="187"/>
        <end position="348"/>
    </location>
</feature>
<dbReference type="RefSeq" id="WP_089359832.1">
    <property type="nucleotide sequence ID" value="NZ_FZOG01000002.1"/>
</dbReference>
<gene>
    <name evidence="2" type="ORF">SAMN05216255_2332</name>
</gene>
<organism evidence="2 3">
    <name type="scientific">Pseudomonas segetis</name>
    <dbReference type="NCBI Taxonomy" id="298908"/>
    <lineage>
        <taxon>Bacteria</taxon>
        <taxon>Pseudomonadati</taxon>
        <taxon>Pseudomonadota</taxon>
        <taxon>Gammaproteobacteria</taxon>
        <taxon>Pseudomonadales</taxon>
        <taxon>Pseudomonadaceae</taxon>
        <taxon>Pseudomonas</taxon>
    </lineage>
</organism>
<dbReference type="GO" id="GO:0016757">
    <property type="term" value="F:glycosyltransferase activity"/>
    <property type="evidence" value="ECO:0007669"/>
    <property type="project" value="InterPro"/>
</dbReference>